<dbReference type="Proteomes" id="UP000272400">
    <property type="component" value="Unassembled WGS sequence"/>
</dbReference>
<keyword evidence="2" id="KW-0812">Transmembrane</keyword>
<dbReference type="OrthoDB" id="4371474at2"/>
<dbReference type="InterPro" id="IPR052336">
    <property type="entry name" value="MlaD_Phospholipid_Transporter"/>
</dbReference>
<evidence type="ECO:0000313" key="6">
    <source>
        <dbReference type="Proteomes" id="UP000272400"/>
    </source>
</evidence>
<organism evidence="5 6">
    <name type="scientific">Actinocorallia herbida</name>
    <dbReference type="NCBI Taxonomy" id="58109"/>
    <lineage>
        <taxon>Bacteria</taxon>
        <taxon>Bacillati</taxon>
        <taxon>Actinomycetota</taxon>
        <taxon>Actinomycetes</taxon>
        <taxon>Streptosporangiales</taxon>
        <taxon>Thermomonosporaceae</taxon>
        <taxon>Actinocorallia</taxon>
    </lineage>
</organism>
<feature type="domain" description="Mammalian cell entry C-terminal" evidence="4">
    <location>
        <begin position="117"/>
        <end position="265"/>
    </location>
</feature>
<dbReference type="EMBL" id="RJKE01000001">
    <property type="protein sequence ID" value="ROO88231.1"/>
    <property type="molecule type" value="Genomic_DNA"/>
</dbReference>
<evidence type="ECO:0000256" key="1">
    <source>
        <dbReference type="SAM" id="MobiDB-lite"/>
    </source>
</evidence>
<dbReference type="Pfam" id="PF11887">
    <property type="entry name" value="Mce4_CUP1"/>
    <property type="match status" value="1"/>
</dbReference>
<evidence type="ECO:0000259" key="4">
    <source>
        <dbReference type="Pfam" id="PF11887"/>
    </source>
</evidence>
<feature type="domain" description="Mce/MlaD" evidence="3">
    <location>
        <begin position="37"/>
        <end position="111"/>
    </location>
</feature>
<evidence type="ECO:0000259" key="3">
    <source>
        <dbReference type="Pfam" id="PF02470"/>
    </source>
</evidence>
<keyword evidence="2" id="KW-1133">Transmembrane helix</keyword>
<keyword evidence="6" id="KW-1185">Reference proteome</keyword>
<dbReference type="Pfam" id="PF02470">
    <property type="entry name" value="MlaD"/>
    <property type="match status" value="1"/>
</dbReference>
<name>A0A3N1D3X3_9ACTN</name>
<keyword evidence="2" id="KW-0472">Membrane</keyword>
<dbReference type="RefSeq" id="WP_123667495.1">
    <property type="nucleotide sequence ID" value="NZ_RJKE01000001.1"/>
</dbReference>
<proteinExistence type="predicted"/>
<feature type="region of interest" description="Disordered" evidence="1">
    <location>
        <begin position="358"/>
        <end position="390"/>
    </location>
</feature>
<evidence type="ECO:0000313" key="5">
    <source>
        <dbReference type="EMBL" id="ROO88231.1"/>
    </source>
</evidence>
<dbReference type="PANTHER" id="PTHR33371">
    <property type="entry name" value="INTERMEMBRANE PHOSPHOLIPID TRANSPORT SYSTEM BINDING PROTEIN MLAD-RELATED"/>
    <property type="match status" value="1"/>
</dbReference>
<dbReference type="AlphaFoldDB" id="A0A3N1D3X3"/>
<gene>
    <name evidence="5" type="ORF">EDD29_5894</name>
</gene>
<dbReference type="GO" id="GO:0005576">
    <property type="term" value="C:extracellular region"/>
    <property type="evidence" value="ECO:0007669"/>
    <property type="project" value="TreeGrafter"/>
</dbReference>
<dbReference type="PANTHER" id="PTHR33371:SF16">
    <property type="entry name" value="MCE-FAMILY PROTEIN MCE3F"/>
    <property type="match status" value="1"/>
</dbReference>
<sequence length="429" mass="45347">MRPRILINLVSFVVLGVVLMVWALTSIVTVDALRRPFTVEAEFASSPGLRTDLEVAYLGVRVGSVDSVRLEEGKVVVAMHLNRGVEVPSNSGAAVLRKSAIGEPYIEINPPPSSPARSLQEGDVIPLDRTEVAVEYKRLFDGAGDLLAAVEPEDAQTLVHELATGLEGRDTTIRDLLGDAHQLTGTLADNAETLDSLSEELTELTGILADGGPELASGLDGLAAATGALSDRREELNSILEKGPSFLRQVDALLKESRPGLSCLLTALGTPSPPLFTPQSSKNLGHALGLMTDRFPKIVDEVIEKGPGGDYARVTMVITGGGPVPAAKEYSKPAAGPKTPRLYYCTKAYKADDLDAKTAAPDTGKTTGRPVATGPFTSVEVPDKAQAKPASESSAAGRWLTLIPIILAAVILAVTARRTLRVVRRRGGR</sequence>
<reference evidence="5 6" key="1">
    <citation type="submission" date="2018-11" db="EMBL/GenBank/DDBJ databases">
        <title>Sequencing the genomes of 1000 actinobacteria strains.</title>
        <authorList>
            <person name="Klenk H.-P."/>
        </authorList>
    </citation>
    <scope>NUCLEOTIDE SEQUENCE [LARGE SCALE GENOMIC DNA]</scope>
    <source>
        <strain evidence="5 6">DSM 44254</strain>
    </source>
</reference>
<dbReference type="InterPro" id="IPR003399">
    <property type="entry name" value="Mce/MlaD"/>
</dbReference>
<dbReference type="NCBIfam" id="TIGR00996">
    <property type="entry name" value="Mtu_fam_mce"/>
    <property type="match status" value="1"/>
</dbReference>
<dbReference type="InterPro" id="IPR005693">
    <property type="entry name" value="Mce"/>
</dbReference>
<comment type="caution">
    <text evidence="5">The sequence shown here is derived from an EMBL/GenBank/DDBJ whole genome shotgun (WGS) entry which is preliminary data.</text>
</comment>
<dbReference type="InterPro" id="IPR024516">
    <property type="entry name" value="Mce_C"/>
</dbReference>
<accession>A0A3N1D3X3</accession>
<evidence type="ECO:0000256" key="2">
    <source>
        <dbReference type="SAM" id="Phobius"/>
    </source>
</evidence>
<protein>
    <submittedName>
        <fullName evidence="5">Phospholipid/cholesterol/gamma-HCH transport system substrate-binding protein</fullName>
    </submittedName>
</protein>
<feature type="transmembrane region" description="Helical" evidence="2">
    <location>
        <begin position="396"/>
        <end position="416"/>
    </location>
</feature>